<feature type="signal peptide" evidence="8">
    <location>
        <begin position="1"/>
        <end position="20"/>
    </location>
</feature>
<comment type="subcellular location">
    <subcellularLocation>
        <location evidence="1">Golgi apparatus membrane</location>
        <topology evidence="1">Single-pass type II membrane protein</topology>
    </subcellularLocation>
</comment>
<dbReference type="EMBL" id="BEYU01000122">
    <property type="protein sequence ID" value="GBG32473.1"/>
    <property type="molecule type" value="Genomic_DNA"/>
</dbReference>
<evidence type="ECO:0000256" key="8">
    <source>
        <dbReference type="SAM" id="SignalP"/>
    </source>
</evidence>
<organism evidence="10 11">
    <name type="scientific">Hondaea fermentalgiana</name>
    <dbReference type="NCBI Taxonomy" id="2315210"/>
    <lineage>
        <taxon>Eukaryota</taxon>
        <taxon>Sar</taxon>
        <taxon>Stramenopiles</taxon>
        <taxon>Bigyra</taxon>
        <taxon>Labyrinthulomycetes</taxon>
        <taxon>Thraustochytrida</taxon>
        <taxon>Thraustochytriidae</taxon>
        <taxon>Hondaea</taxon>
    </lineage>
</organism>
<keyword evidence="8" id="KW-0732">Signal</keyword>
<dbReference type="Proteomes" id="UP000241890">
    <property type="component" value="Unassembled WGS sequence"/>
</dbReference>
<feature type="domain" description="Alpha 1,4-glycosyltransferase" evidence="9">
    <location>
        <begin position="222"/>
        <end position="349"/>
    </location>
</feature>
<dbReference type="GO" id="GO:0006688">
    <property type="term" value="P:glycosphingolipid biosynthetic process"/>
    <property type="evidence" value="ECO:0007669"/>
    <property type="project" value="TreeGrafter"/>
</dbReference>
<evidence type="ECO:0000256" key="3">
    <source>
        <dbReference type="ARBA" id="ARBA00022676"/>
    </source>
</evidence>
<dbReference type="OrthoDB" id="407609at2759"/>
<dbReference type="Pfam" id="PF04488">
    <property type="entry name" value="Gly_transf_sug"/>
    <property type="match status" value="1"/>
</dbReference>
<name>A0A2R5GUY8_9STRA</name>
<dbReference type="PANTHER" id="PTHR12042:SF21">
    <property type="entry name" value="ALPHA1,4-GALACTOSYLTRANSFERASE 1-RELATED"/>
    <property type="match status" value="1"/>
</dbReference>
<comment type="caution">
    <text evidence="10">The sequence shown here is derived from an EMBL/GenBank/DDBJ whole genome shotgun (WGS) entry which is preliminary data.</text>
</comment>
<evidence type="ECO:0000256" key="6">
    <source>
        <dbReference type="ARBA" id="ARBA00023136"/>
    </source>
</evidence>
<proteinExistence type="inferred from homology"/>
<dbReference type="InterPro" id="IPR007652">
    <property type="entry name" value="A1-4-GlycosylTfrase_dom"/>
</dbReference>
<protein>
    <submittedName>
        <fullName evidence="10">Lactosylceramide 4-alpha-galactosyltransferase</fullName>
    </submittedName>
</protein>
<evidence type="ECO:0000256" key="1">
    <source>
        <dbReference type="ARBA" id="ARBA00004323"/>
    </source>
</evidence>
<evidence type="ECO:0000256" key="4">
    <source>
        <dbReference type="ARBA" id="ARBA00022679"/>
    </source>
</evidence>
<dbReference type="InParanoid" id="A0A2R5GUY8"/>
<feature type="compositionally biased region" description="Acidic residues" evidence="7">
    <location>
        <begin position="72"/>
        <end position="81"/>
    </location>
</feature>
<sequence>MWPGLGPVALVLLLFQLVVSSDTGDKVALGDETLTPTSWAAVSKETTSTALLDVGPLQDAKLDASSWRCPFDEEEDGDGDGETASTTCEATREGKSFSRKQRGDVIFFVHTSHETGDAPSTARCAIESAARANPGARIRVVSGTWTSLGGLETELPKFHHLSDALRLALLYGCGGSYLDTDVISVRDLSEVQARAFVGLEQQADPLHGRAFSICNAVMRFQDRRRTFVRRLIEQFIESFDANGYFGSNGPQLLSRAWKTREGAEATLDTVHLLPERAFYVVPWHEVGSLFDDRVDLDARLAPQSSESFPVLGIHLWQSQVRGQLDHVGQDYRNAPIGKVFRRYCPRTFKSQWPGPHAEVTADFIIRIEHPTSGLQVYGADPISVRVNVEARNEAMRHLLERRAATSRLCLGLQGHQAACYPLTASALSVENPGPGFYTLEVRLCMTEGESEAPSPLSSSCLQITNDASASTVKNG</sequence>
<dbReference type="SUPFAM" id="SSF53448">
    <property type="entry name" value="Nucleotide-diphospho-sugar transferases"/>
    <property type="match status" value="1"/>
</dbReference>
<dbReference type="InterPro" id="IPR007577">
    <property type="entry name" value="GlycoTrfase_DXD_sugar-bd_CS"/>
</dbReference>
<dbReference type="InterPro" id="IPR051981">
    <property type="entry name" value="Glycosyltransf_32"/>
</dbReference>
<dbReference type="InterPro" id="IPR029044">
    <property type="entry name" value="Nucleotide-diphossugar_trans"/>
</dbReference>
<keyword evidence="4 10" id="KW-0808">Transferase</keyword>
<keyword evidence="3 10" id="KW-0328">Glycosyltransferase</keyword>
<dbReference type="Gene3D" id="3.90.550.20">
    <property type="match status" value="1"/>
</dbReference>
<dbReference type="Pfam" id="PF04572">
    <property type="entry name" value="Gb3_synth"/>
    <property type="match status" value="1"/>
</dbReference>
<evidence type="ECO:0000313" key="10">
    <source>
        <dbReference type="EMBL" id="GBG32473.1"/>
    </source>
</evidence>
<dbReference type="GO" id="GO:0000139">
    <property type="term" value="C:Golgi membrane"/>
    <property type="evidence" value="ECO:0007669"/>
    <property type="project" value="UniProtKB-SubCell"/>
</dbReference>
<reference evidence="10 11" key="1">
    <citation type="submission" date="2017-12" db="EMBL/GenBank/DDBJ databases">
        <title>Sequencing, de novo assembly and annotation of complete genome of a new Thraustochytrid species, strain FCC1311.</title>
        <authorList>
            <person name="Sedici K."/>
            <person name="Godart F."/>
            <person name="Aiese Cigliano R."/>
            <person name="Sanseverino W."/>
            <person name="Barakat M."/>
            <person name="Ortet P."/>
            <person name="Marechal E."/>
            <person name="Cagnac O."/>
            <person name="Amato A."/>
        </authorList>
    </citation>
    <scope>NUCLEOTIDE SEQUENCE [LARGE SCALE GENOMIC DNA]</scope>
</reference>
<evidence type="ECO:0000313" key="11">
    <source>
        <dbReference type="Proteomes" id="UP000241890"/>
    </source>
</evidence>
<dbReference type="GO" id="GO:0016758">
    <property type="term" value="F:hexosyltransferase activity"/>
    <property type="evidence" value="ECO:0007669"/>
    <property type="project" value="UniProtKB-ARBA"/>
</dbReference>
<keyword evidence="11" id="KW-1185">Reference proteome</keyword>
<keyword evidence="6" id="KW-0472">Membrane</keyword>
<evidence type="ECO:0000256" key="5">
    <source>
        <dbReference type="ARBA" id="ARBA00023034"/>
    </source>
</evidence>
<evidence type="ECO:0000256" key="2">
    <source>
        <dbReference type="ARBA" id="ARBA00009003"/>
    </source>
</evidence>
<evidence type="ECO:0000259" key="9">
    <source>
        <dbReference type="Pfam" id="PF04572"/>
    </source>
</evidence>
<dbReference type="PANTHER" id="PTHR12042">
    <property type="entry name" value="LACTOSYLCERAMIDE 4-ALPHA-GALACTOSYLTRANSFERASE ALPHA- 1,4-GALACTOSYLTRANSFERASE"/>
    <property type="match status" value="1"/>
</dbReference>
<gene>
    <name evidence="10" type="ORF">FCC1311_086982</name>
</gene>
<comment type="similarity">
    <text evidence="2">Belongs to the glycosyltransferase 32 family.</text>
</comment>
<dbReference type="AlphaFoldDB" id="A0A2R5GUY8"/>
<accession>A0A2R5GUY8</accession>
<feature type="region of interest" description="Disordered" evidence="7">
    <location>
        <begin position="71"/>
        <end position="94"/>
    </location>
</feature>
<evidence type="ECO:0000256" key="7">
    <source>
        <dbReference type="SAM" id="MobiDB-lite"/>
    </source>
</evidence>
<keyword evidence="5" id="KW-0333">Golgi apparatus</keyword>
<feature type="chain" id="PRO_5015358197" evidence="8">
    <location>
        <begin position="21"/>
        <end position="475"/>
    </location>
</feature>